<evidence type="ECO:0000256" key="4">
    <source>
        <dbReference type="ARBA" id="ARBA00022833"/>
    </source>
</evidence>
<dbReference type="GO" id="GO:0008270">
    <property type="term" value="F:zinc ion binding"/>
    <property type="evidence" value="ECO:0007669"/>
    <property type="project" value="InterPro"/>
</dbReference>
<evidence type="ECO:0000259" key="9">
    <source>
        <dbReference type="Pfam" id="PF08240"/>
    </source>
</evidence>
<dbReference type="AlphaFoldDB" id="A0A1A9VGW2"/>
<protein>
    <recommendedName>
        <fullName evidence="6">Sorbitol dehydrogenase</fullName>
    </recommendedName>
    <alternativeName>
        <fullName evidence="7">Polyol dehydrogenase</fullName>
    </alternativeName>
</protein>
<evidence type="ECO:0000256" key="5">
    <source>
        <dbReference type="ARBA" id="ARBA00023002"/>
    </source>
</evidence>
<dbReference type="Gene3D" id="3.90.180.10">
    <property type="entry name" value="Medium-chain alcohol dehydrogenases, catalytic domain"/>
    <property type="match status" value="1"/>
</dbReference>
<evidence type="ECO:0000256" key="8">
    <source>
        <dbReference type="SAM" id="Phobius"/>
    </source>
</evidence>
<reference evidence="10" key="1">
    <citation type="submission" date="2020-05" db="UniProtKB">
        <authorList>
            <consortium name="EnsemblMetazoa"/>
        </authorList>
    </citation>
    <scope>IDENTIFICATION</scope>
    <source>
        <strain evidence="10">TTRI</strain>
    </source>
</reference>
<dbReference type="InterPro" id="IPR002328">
    <property type="entry name" value="ADH_Zn_CS"/>
</dbReference>
<evidence type="ECO:0000256" key="6">
    <source>
        <dbReference type="ARBA" id="ARBA00026132"/>
    </source>
</evidence>
<dbReference type="PANTHER" id="PTHR43161:SF9">
    <property type="entry name" value="SORBITOL DEHYDROGENASE"/>
    <property type="match status" value="1"/>
</dbReference>
<dbReference type="STRING" id="7395.A0A1A9VGW2"/>
<evidence type="ECO:0000256" key="7">
    <source>
        <dbReference type="ARBA" id="ARBA00032485"/>
    </source>
</evidence>
<keyword evidence="8" id="KW-0812">Transmembrane</keyword>
<organism evidence="10 11">
    <name type="scientific">Glossina austeni</name>
    <name type="common">Savannah tsetse fly</name>
    <dbReference type="NCBI Taxonomy" id="7395"/>
    <lineage>
        <taxon>Eukaryota</taxon>
        <taxon>Metazoa</taxon>
        <taxon>Ecdysozoa</taxon>
        <taxon>Arthropoda</taxon>
        <taxon>Hexapoda</taxon>
        <taxon>Insecta</taxon>
        <taxon>Pterygota</taxon>
        <taxon>Neoptera</taxon>
        <taxon>Endopterygota</taxon>
        <taxon>Diptera</taxon>
        <taxon>Brachycera</taxon>
        <taxon>Muscomorpha</taxon>
        <taxon>Hippoboscoidea</taxon>
        <taxon>Glossinidae</taxon>
        <taxon>Glossina</taxon>
    </lineage>
</organism>
<keyword evidence="3" id="KW-0479">Metal-binding</keyword>
<evidence type="ECO:0000313" key="10">
    <source>
        <dbReference type="EnsemblMetazoa" id="GAUT036805-PA"/>
    </source>
</evidence>
<dbReference type="GO" id="GO:0006062">
    <property type="term" value="P:sorbitol catabolic process"/>
    <property type="evidence" value="ECO:0007669"/>
    <property type="project" value="TreeGrafter"/>
</dbReference>
<keyword evidence="11" id="KW-1185">Reference proteome</keyword>
<dbReference type="GO" id="GO:0003939">
    <property type="term" value="F:L-iditol 2-dehydrogenase (NAD+) activity"/>
    <property type="evidence" value="ECO:0007669"/>
    <property type="project" value="TreeGrafter"/>
</dbReference>
<comment type="similarity">
    <text evidence="2">Belongs to the zinc-containing alcohol dehydrogenase family.</text>
</comment>
<feature type="transmembrane region" description="Helical" evidence="8">
    <location>
        <begin position="34"/>
        <end position="52"/>
    </location>
</feature>
<evidence type="ECO:0000256" key="2">
    <source>
        <dbReference type="ARBA" id="ARBA00008072"/>
    </source>
</evidence>
<evidence type="ECO:0000256" key="1">
    <source>
        <dbReference type="ARBA" id="ARBA00001947"/>
    </source>
</evidence>
<dbReference type="EnsemblMetazoa" id="GAUT036805-RA">
    <property type="protein sequence ID" value="GAUT036805-PA"/>
    <property type="gene ID" value="GAUT036805"/>
</dbReference>
<evidence type="ECO:0000313" key="11">
    <source>
        <dbReference type="Proteomes" id="UP000078200"/>
    </source>
</evidence>
<keyword evidence="4" id="KW-0862">Zinc</keyword>
<dbReference type="SUPFAM" id="SSF50129">
    <property type="entry name" value="GroES-like"/>
    <property type="match status" value="1"/>
</dbReference>
<comment type="cofactor">
    <cofactor evidence="1">
        <name>Zn(2+)</name>
        <dbReference type="ChEBI" id="CHEBI:29105"/>
    </cofactor>
</comment>
<keyword evidence="5" id="KW-0560">Oxidoreductase</keyword>
<dbReference type="PANTHER" id="PTHR43161">
    <property type="entry name" value="SORBITOL DEHYDROGENASE"/>
    <property type="match status" value="1"/>
</dbReference>
<sequence>MLHAKQDLQMETEPIAKIEPKGNFEFSFLFKNHATSLISAYIFVLLGVLLAMDCVRICGTDVHFWPEGKIDPDVVKDPLVLGHEESGVVCEIGKDVKDLKVGGRVAIEPGTYCRNCQLCRQGRYNLCPFMKFPSYLPADGLLQLYFKQNSDTCYKLSDHLTMEVGALCETLTMGVAGARRAN</sequence>
<dbReference type="VEuPathDB" id="VectorBase:GAUT036805"/>
<dbReference type="Pfam" id="PF08240">
    <property type="entry name" value="ADH_N"/>
    <property type="match status" value="1"/>
</dbReference>
<dbReference type="PROSITE" id="PS00059">
    <property type="entry name" value="ADH_ZINC"/>
    <property type="match status" value="1"/>
</dbReference>
<proteinExistence type="inferred from homology"/>
<evidence type="ECO:0000256" key="3">
    <source>
        <dbReference type="ARBA" id="ARBA00022723"/>
    </source>
</evidence>
<dbReference type="Proteomes" id="UP000078200">
    <property type="component" value="Unassembled WGS sequence"/>
</dbReference>
<accession>A0A1A9VGW2</accession>
<dbReference type="InterPro" id="IPR011032">
    <property type="entry name" value="GroES-like_sf"/>
</dbReference>
<keyword evidence="8" id="KW-1133">Transmembrane helix</keyword>
<dbReference type="InterPro" id="IPR013154">
    <property type="entry name" value="ADH-like_N"/>
</dbReference>
<dbReference type="Gene3D" id="3.40.50.720">
    <property type="entry name" value="NAD(P)-binding Rossmann-like Domain"/>
    <property type="match status" value="1"/>
</dbReference>
<name>A0A1A9VGW2_GLOAU</name>
<keyword evidence="8" id="KW-0472">Membrane</keyword>
<feature type="domain" description="Alcohol dehydrogenase-like N-terminal" evidence="9">
    <location>
        <begin position="48"/>
        <end position="158"/>
    </location>
</feature>